<evidence type="ECO:0000256" key="6">
    <source>
        <dbReference type="ARBA" id="ARBA00023136"/>
    </source>
</evidence>
<dbReference type="EMBL" id="CACVKT020008954">
    <property type="protein sequence ID" value="CAC5418899.1"/>
    <property type="molecule type" value="Genomic_DNA"/>
</dbReference>
<protein>
    <recommendedName>
        <fullName evidence="10">SLC35F6</fullName>
    </recommendedName>
</protein>
<feature type="transmembrane region" description="Helical" evidence="7">
    <location>
        <begin position="149"/>
        <end position="170"/>
    </location>
</feature>
<evidence type="ECO:0000256" key="4">
    <source>
        <dbReference type="ARBA" id="ARBA00022692"/>
    </source>
</evidence>
<comment type="similarity">
    <text evidence="2">Belongs to the SLC35F solute transporter family.</text>
</comment>
<dbReference type="GO" id="GO:0016020">
    <property type="term" value="C:membrane"/>
    <property type="evidence" value="ECO:0007669"/>
    <property type="project" value="UniProtKB-SubCell"/>
</dbReference>
<feature type="transmembrane region" description="Helical" evidence="7">
    <location>
        <begin position="222"/>
        <end position="239"/>
    </location>
</feature>
<dbReference type="SUPFAM" id="SSF103481">
    <property type="entry name" value="Multidrug resistance efflux transporter EmrE"/>
    <property type="match status" value="1"/>
</dbReference>
<keyword evidence="5 7" id="KW-1133">Transmembrane helix</keyword>
<dbReference type="Proteomes" id="UP000507470">
    <property type="component" value="Unassembled WGS sequence"/>
</dbReference>
<evidence type="ECO:0000256" key="5">
    <source>
        <dbReference type="ARBA" id="ARBA00022989"/>
    </source>
</evidence>
<feature type="transmembrane region" description="Helical" evidence="7">
    <location>
        <begin position="295"/>
        <end position="316"/>
    </location>
</feature>
<feature type="transmembrane region" description="Helical" evidence="7">
    <location>
        <begin position="182"/>
        <end position="201"/>
    </location>
</feature>
<keyword evidence="3" id="KW-0813">Transport</keyword>
<dbReference type="OrthoDB" id="29773at2759"/>
<evidence type="ECO:0000256" key="3">
    <source>
        <dbReference type="ARBA" id="ARBA00022448"/>
    </source>
</evidence>
<keyword evidence="6 7" id="KW-0472">Membrane</keyword>
<accession>A0A6J8EDS2</accession>
<dbReference type="GO" id="GO:0022857">
    <property type="term" value="F:transmembrane transporter activity"/>
    <property type="evidence" value="ECO:0007669"/>
    <property type="project" value="InterPro"/>
</dbReference>
<dbReference type="AlphaFoldDB" id="A0A6J8EDS2"/>
<keyword evidence="4 7" id="KW-0812">Transmembrane</keyword>
<comment type="subcellular location">
    <subcellularLocation>
        <location evidence="1">Membrane</location>
        <topology evidence="1">Multi-pass membrane protein</topology>
    </subcellularLocation>
</comment>
<dbReference type="InterPro" id="IPR037185">
    <property type="entry name" value="EmrE-like"/>
</dbReference>
<dbReference type="Pfam" id="PF06027">
    <property type="entry name" value="SLC35F"/>
    <property type="match status" value="1"/>
</dbReference>
<dbReference type="InterPro" id="IPR009262">
    <property type="entry name" value="SLC35_F1/F2/F6"/>
</dbReference>
<evidence type="ECO:0000256" key="7">
    <source>
        <dbReference type="SAM" id="Phobius"/>
    </source>
</evidence>
<dbReference type="PANTHER" id="PTHR13146">
    <property type="match status" value="1"/>
</dbReference>
<organism evidence="8 9">
    <name type="scientific">Mytilus coruscus</name>
    <name type="common">Sea mussel</name>
    <dbReference type="NCBI Taxonomy" id="42192"/>
    <lineage>
        <taxon>Eukaryota</taxon>
        <taxon>Metazoa</taxon>
        <taxon>Spiralia</taxon>
        <taxon>Lophotrochozoa</taxon>
        <taxon>Mollusca</taxon>
        <taxon>Bivalvia</taxon>
        <taxon>Autobranchia</taxon>
        <taxon>Pteriomorphia</taxon>
        <taxon>Mytilida</taxon>
        <taxon>Mytiloidea</taxon>
        <taxon>Mytilidae</taxon>
        <taxon>Mytilinae</taxon>
        <taxon>Mytilus</taxon>
    </lineage>
</organism>
<evidence type="ECO:0000313" key="8">
    <source>
        <dbReference type="EMBL" id="CAC5418899.1"/>
    </source>
</evidence>
<keyword evidence="9" id="KW-1185">Reference proteome</keyword>
<evidence type="ECO:0000256" key="1">
    <source>
        <dbReference type="ARBA" id="ARBA00004141"/>
    </source>
</evidence>
<name>A0A6J8EDS2_MYTCO</name>
<reference evidence="8 9" key="1">
    <citation type="submission" date="2020-06" db="EMBL/GenBank/DDBJ databases">
        <authorList>
            <person name="Li R."/>
            <person name="Bekaert M."/>
        </authorList>
    </citation>
    <scope>NUCLEOTIDE SEQUENCE [LARGE SCALE GENOMIC DNA]</scope>
    <source>
        <strain evidence="9">wild</strain>
    </source>
</reference>
<feature type="transmembrane region" description="Helical" evidence="7">
    <location>
        <begin position="264"/>
        <end position="283"/>
    </location>
</feature>
<proteinExistence type="inferred from homology"/>
<evidence type="ECO:0000256" key="2">
    <source>
        <dbReference type="ARBA" id="ARBA00007863"/>
    </source>
</evidence>
<sequence length="396" mass="44457">MVGMLVTGSINTISKKAQNDCKVEGYPDRSANNTRTVHEFNHPWFQTLIMFFGEMICLGGYCIVRKKERDKRRKEYAEQNKDMTDIPPQPRIVQLIIAVPTMCDLIGTSVAGIGLIYVDASVWQMLRGSIIIFAGILSKIFLKRKLRLVHWCGMLVTMIGLVLVGCSSVFKSQHTAEGSKTILGIILILASQVVSASQMVIEEMFLKKRSLHPLQVVGTEGSFGALLMIAVVLPVMYFIPGSDVNNSYENSLDAIYQIFSEPRLLVFCLLYLLSIAFYNYFGLAVTKSLTAVHRTLIDACRTILVWVVDLLIFYAFDKDFGEPFDKTYGLLQVDGFFFLLIGTALYNELVVVPCIPCLRKPVPIQEVDVETPHRGNIQYASDSDDDITRPLLQDKK</sequence>
<evidence type="ECO:0000313" key="9">
    <source>
        <dbReference type="Proteomes" id="UP000507470"/>
    </source>
</evidence>
<feature type="transmembrane region" description="Helical" evidence="7">
    <location>
        <begin position="44"/>
        <end position="64"/>
    </location>
</feature>
<feature type="transmembrane region" description="Helical" evidence="7">
    <location>
        <begin position="336"/>
        <end position="358"/>
    </location>
</feature>
<evidence type="ECO:0008006" key="10">
    <source>
        <dbReference type="Google" id="ProtNLM"/>
    </source>
</evidence>
<dbReference type="PANTHER" id="PTHR13146:SF8">
    <property type="entry name" value="SOLUTE CARRIER FAMILY 35 MEMBER F6"/>
    <property type="match status" value="1"/>
</dbReference>
<gene>
    <name evidence="8" type="ORF">MCOR_51298</name>
</gene>
<feature type="transmembrane region" description="Helical" evidence="7">
    <location>
        <begin position="124"/>
        <end position="142"/>
    </location>
</feature>
<feature type="transmembrane region" description="Helical" evidence="7">
    <location>
        <begin position="92"/>
        <end position="118"/>
    </location>
</feature>